<dbReference type="WBParaSite" id="nRc.2.0.1.t32205-RA">
    <property type="protein sequence ID" value="nRc.2.0.1.t32205-RA"/>
    <property type="gene ID" value="nRc.2.0.1.g32205"/>
</dbReference>
<protein>
    <submittedName>
        <fullName evidence="2">Uncharacterized protein</fullName>
    </submittedName>
</protein>
<accession>A0A915K1V9</accession>
<organism evidence="1 2">
    <name type="scientific">Romanomermis culicivorax</name>
    <name type="common">Nematode worm</name>
    <dbReference type="NCBI Taxonomy" id="13658"/>
    <lineage>
        <taxon>Eukaryota</taxon>
        <taxon>Metazoa</taxon>
        <taxon>Ecdysozoa</taxon>
        <taxon>Nematoda</taxon>
        <taxon>Enoplea</taxon>
        <taxon>Dorylaimia</taxon>
        <taxon>Mermithida</taxon>
        <taxon>Mermithoidea</taxon>
        <taxon>Mermithidae</taxon>
        <taxon>Romanomermis</taxon>
    </lineage>
</organism>
<sequence length="174" mass="19592">MSLYPGAGRDRGLNLIGHVHHANPIGSTLIFMIRIHHTCNGARRSVRPTNEATCEMKKLEPTMDQKTNYSQKYLEYHLGHLPPARLKFCLYGSGWLIHWLWVASVIVKDKGHLLTMIVESSFLSCFCILIAFIQSQIVPAISSLSGKPLIIHTSSMSGISVRQMGQQLRYSFLK</sequence>
<evidence type="ECO:0000313" key="1">
    <source>
        <dbReference type="Proteomes" id="UP000887565"/>
    </source>
</evidence>
<name>A0A915K1V9_ROMCU</name>
<dbReference type="AlphaFoldDB" id="A0A915K1V9"/>
<dbReference type="Proteomes" id="UP000887565">
    <property type="component" value="Unplaced"/>
</dbReference>
<keyword evidence="1" id="KW-1185">Reference proteome</keyword>
<proteinExistence type="predicted"/>
<evidence type="ECO:0000313" key="2">
    <source>
        <dbReference type="WBParaSite" id="nRc.2.0.1.t32205-RA"/>
    </source>
</evidence>
<reference evidence="2" key="1">
    <citation type="submission" date="2022-11" db="UniProtKB">
        <authorList>
            <consortium name="WormBaseParasite"/>
        </authorList>
    </citation>
    <scope>IDENTIFICATION</scope>
</reference>